<dbReference type="OrthoDB" id="5419848at2"/>
<name>A0A1I3I1W4_9FIRM</name>
<dbReference type="Proteomes" id="UP000199287">
    <property type="component" value="Unassembled WGS sequence"/>
</dbReference>
<reference evidence="2" key="1">
    <citation type="submission" date="2016-10" db="EMBL/GenBank/DDBJ databases">
        <authorList>
            <person name="Varghese N."/>
            <person name="Submissions S."/>
        </authorList>
    </citation>
    <scope>NUCLEOTIDE SEQUENCE [LARGE SCALE GENOMIC DNA]</scope>
    <source>
        <strain evidence="2">Z-7934</strain>
    </source>
</reference>
<evidence type="ECO:0000313" key="2">
    <source>
        <dbReference type="Proteomes" id="UP000199287"/>
    </source>
</evidence>
<proteinExistence type="predicted"/>
<dbReference type="EMBL" id="FOQA01000020">
    <property type="protein sequence ID" value="SFI42005.1"/>
    <property type="molecule type" value="Genomic_DNA"/>
</dbReference>
<gene>
    <name evidence="1" type="ORF">SAMN05192551_1207</name>
</gene>
<protein>
    <recommendedName>
        <fullName evidence="3">DUF3795 domain-containing protein</fullName>
    </recommendedName>
</protein>
<dbReference type="STRING" id="69895.SAMN05192551_1207"/>
<evidence type="ECO:0008006" key="3">
    <source>
        <dbReference type="Google" id="ProtNLM"/>
    </source>
</evidence>
<keyword evidence="2" id="KW-1185">Reference proteome</keyword>
<sequence>MKIKYPEMGICGLSCQLCPQYHTDAYSRCKGCKSESRMIVGCPFITCAIKKKEVEFCWECKENINCQKWRKHREKGAKYDTFKCYQKLEEDINFIQENGFEEYKRLQNIREEILKDMLDNFNEGRSKSYYCIAATVMKIEELKEALIRAKEKSYGLDIKSKSKVLHFILDEIAKQEKYYLVLRKKGKL</sequence>
<evidence type="ECO:0000313" key="1">
    <source>
        <dbReference type="EMBL" id="SFI42005.1"/>
    </source>
</evidence>
<dbReference type="AlphaFoldDB" id="A0A1I3I1W4"/>
<accession>A0A1I3I1W4</accession>
<organism evidence="1 2">
    <name type="scientific">Tindallia magadiensis</name>
    <dbReference type="NCBI Taxonomy" id="69895"/>
    <lineage>
        <taxon>Bacteria</taxon>
        <taxon>Bacillati</taxon>
        <taxon>Bacillota</taxon>
        <taxon>Clostridia</taxon>
        <taxon>Peptostreptococcales</taxon>
        <taxon>Tindalliaceae</taxon>
        <taxon>Tindallia</taxon>
    </lineage>
</organism>
<dbReference type="InterPro" id="IPR024227">
    <property type="entry name" value="DUF3795"/>
</dbReference>
<dbReference type="Pfam" id="PF12675">
    <property type="entry name" value="DUF3795"/>
    <property type="match status" value="1"/>
</dbReference>
<dbReference type="RefSeq" id="WP_093373971.1">
    <property type="nucleotide sequence ID" value="NZ_FOQA01000020.1"/>
</dbReference>